<reference evidence="3" key="1">
    <citation type="submission" date="2022-04" db="EMBL/GenBank/DDBJ databases">
        <title>Diverse halophilic archaea isolated from saline environments.</title>
        <authorList>
            <person name="Cui H.-L."/>
        </authorList>
    </citation>
    <scope>NUCLEOTIDE SEQUENCE</scope>
    <source>
        <strain evidence="3">XZYJT40</strain>
    </source>
</reference>
<dbReference type="InterPro" id="IPR058442">
    <property type="entry name" value="DUF8129"/>
</dbReference>
<sequence>MNTSLDQSTEPSDLKPEQILEPPNLKLIEPGIATIKTMALLRACVAYENTHQNRLQILQRLDNRAIELRSERERISDE</sequence>
<dbReference type="KEGG" id="haxz:M0R88_10565"/>
<dbReference type="EMBL" id="CP096658">
    <property type="protein sequence ID" value="UPV98970.1"/>
    <property type="molecule type" value="Genomic_DNA"/>
</dbReference>
<evidence type="ECO:0000256" key="1">
    <source>
        <dbReference type="SAM" id="MobiDB-lite"/>
    </source>
</evidence>
<name>A0A8U0IE47_9EURY</name>
<evidence type="ECO:0000313" key="4">
    <source>
        <dbReference type="Proteomes" id="UP000830434"/>
    </source>
</evidence>
<feature type="compositionally biased region" description="Polar residues" evidence="1">
    <location>
        <begin position="1"/>
        <end position="11"/>
    </location>
</feature>
<gene>
    <name evidence="3" type="ORF">M0R88_10565</name>
</gene>
<organism evidence="3 4">
    <name type="scientific">Halorussus gelatinilyticus</name>
    <dbReference type="NCBI Taxonomy" id="2937524"/>
    <lineage>
        <taxon>Archaea</taxon>
        <taxon>Methanobacteriati</taxon>
        <taxon>Methanobacteriota</taxon>
        <taxon>Stenosarchaea group</taxon>
        <taxon>Halobacteria</taxon>
        <taxon>Halobacteriales</taxon>
        <taxon>Haladaptataceae</taxon>
        <taxon>Halorussus</taxon>
    </lineage>
</organism>
<dbReference type="Proteomes" id="UP000830434">
    <property type="component" value="Chromosome"/>
</dbReference>
<evidence type="ECO:0000313" key="3">
    <source>
        <dbReference type="EMBL" id="UPV98970.1"/>
    </source>
</evidence>
<accession>A0A8U0IE47</accession>
<keyword evidence="4" id="KW-1185">Reference proteome</keyword>
<feature type="domain" description="DUF8129" evidence="2">
    <location>
        <begin position="16"/>
        <end position="70"/>
    </location>
</feature>
<dbReference type="AlphaFoldDB" id="A0A8U0IE47"/>
<feature type="region of interest" description="Disordered" evidence="1">
    <location>
        <begin position="1"/>
        <end position="22"/>
    </location>
</feature>
<protein>
    <recommendedName>
        <fullName evidence="2">DUF8129 domain-containing protein</fullName>
    </recommendedName>
</protein>
<proteinExistence type="predicted"/>
<evidence type="ECO:0000259" key="2">
    <source>
        <dbReference type="Pfam" id="PF26450"/>
    </source>
</evidence>
<dbReference type="Pfam" id="PF26450">
    <property type="entry name" value="DUF8129"/>
    <property type="match status" value="1"/>
</dbReference>